<evidence type="ECO:0000259" key="8">
    <source>
        <dbReference type="PROSITE" id="PS50110"/>
    </source>
</evidence>
<feature type="domain" description="Response regulatory" evidence="8">
    <location>
        <begin position="2"/>
        <end position="117"/>
    </location>
</feature>
<evidence type="ECO:0000313" key="11">
    <source>
        <dbReference type="Proteomes" id="UP000623842"/>
    </source>
</evidence>
<evidence type="ECO:0000256" key="1">
    <source>
        <dbReference type="ARBA" id="ARBA00022553"/>
    </source>
</evidence>
<dbReference type="GO" id="GO:0000156">
    <property type="term" value="F:phosphorelay response regulator activity"/>
    <property type="evidence" value="ECO:0007669"/>
    <property type="project" value="TreeGrafter"/>
</dbReference>
<dbReference type="SMART" id="SM00862">
    <property type="entry name" value="Trans_reg_C"/>
    <property type="match status" value="1"/>
</dbReference>
<evidence type="ECO:0000256" key="5">
    <source>
        <dbReference type="ARBA" id="ARBA00023163"/>
    </source>
</evidence>
<dbReference type="InterPro" id="IPR039420">
    <property type="entry name" value="WalR-like"/>
</dbReference>
<dbReference type="Gene3D" id="3.40.50.2300">
    <property type="match status" value="1"/>
</dbReference>
<dbReference type="CDD" id="cd00383">
    <property type="entry name" value="trans_reg_C"/>
    <property type="match status" value="1"/>
</dbReference>
<proteinExistence type="predicted"/>
<evidence type="ECO:0000313" key="10">
    <source>
        <dbReference type="EMBL" id="GHF99003.1"/>
    </source>
</evidence>
<dbReference type="Pfam" id="PF00072">
    <property type="entry name" value="Response_reg"/>
    <property type="match status" value="1"/>
</dbReference>
<evidence type="ECO:0000256" key="3">
    <source>
        <dbReference type="ARBA" id="ARBA00023015"/>
    </source>
</evidence>
<evidence type="ECO:0000256" key="2">
    <source>
        <dbReference type="ARBA" id="ARBA00023012"/>
    </source>
</evidence>
<dbReference type="SUPFAM" id="SSF52172">
    <property type="entry name" value="CheY-like"/>
    <property type="match status" value="1"/>
</dbReference>
<dbReference type="InterPro" id="IPR036388">
    <property type="entry name" value="WH-like_DNA-bd_sf"/>
</dbReference>
<accession>A0A919BNC9</accession>
<dbReference type="GO" id="GO:0000976">
    <property type="term" value="F:transcription cis-regulatory region binding"/>
    <property type="evidence" value="ECO:0007669"/>
    <property type="project" value="TreeGrafter"/>
</dbReference>
<dbReference type="PANTHER" id="PTHR48111">
    <property type="entry name" value="REGULATOR OF RPOS"/>
    <property type="match status" value="1"/>
</dbReference>
<dbReference type="InterPro" id="IPR001867">
    <property type="entry name" value="OmpR/PhoB-type_DNA-bd"/>
</dbReference>
<reference evidence="10" key="1">
    <citation type="journal article" date="2014" name="Int. J. Syst. Evol. Microbiol.">
        <title>Complete genome sequence of Corynebacterium casei LMG S-19264T (=DSM 44701T), isolated from a smear-ripened cheese.</title>
        <authorList>
            <consortium name="US DOE Joint Genome Institute (JGI-PGF)"/>
            <person name="Walter F."/>
            <person name="Albersmeier A."/>
            <person name="Kalinowski J."/>
            <person name="Ruckert C."/>
        </authorList>
    </citation>
    <scope>NUCLEOTIDE SEQUENCE</scope>
    <source>
        <strain evidence="10">KCTC 42731</strain>
    </source>
</reference>
<dbReference type="EMBL" id="BNCK01000007">
    <property type="protein sequence ID" value="GHF99003.1"/>
    <property type="molecule type" value="Genomic_DNA"/>
</dbReference>
<keyword evidence="5" id="KW-0804">Transcription</keyword>
<gene>
    <name evidence="10" type="primary">colR</name>
    <name evidence="10" type="ORF">GCM10017161_29200</name>
</gene>
<dbReference type="Gene3D" id="6.10.250.690">
    <property type="match status" value="1"/>
</dbReference>
<dbReference type="InterPro" id="IPR001789">
    <property type="entry name" value="Sig_transdc_resp-reg_receiver"/>
</dbReference>
<keyword evidence="11" id="KW-1185">Reference proteome</keyword>
<feature type="DNA-binding region" description="OmpR/PhoB-type" evidence="7">
    <location>
        <begin position="125"/>
        <end position="222"/>
    </location>
</feature>
<evidence type="ECO:0000259" key="9">
    <source>
        <dbReference type="PROSITE" id="PS51755"/>
    </source>
</evidence>
<dbReference type="GO" id="GO:0006355">
    <property type="term" value="P:regulation of DNA-templated transcription"/>
    <property type="evidence" value="ECO:0007669"/>
    <property type="project" value="InterPro"/>
</dbReference>
<keyword evidence="3" id="KW-0805">Transcription regulation</keyword>
<evidence type="ECO:0000256" key="4">
    <source>
        <dbReference type="ARBA" id="ARBA00023125"/>
    </source>
</evidence>
<dbReference type="AlphaFoldDB" id="A0A919BNC9"/>
<evidence type="ECO:0000256" key="6">
    <source>
        <dbReference type="PROSITE-ProRule" id="PRU00169"/>
    </source>
</evidence>
<keyword evidence="2" id="KW-0902">Two-component regulatory system</keyword>
<organism evidence="10 11">
    <name type="scientific">Thalassotalea marina</name>
    <dbReference type="NCBI Taxonomy" id="1673741"/>
    <lineage>
        <taxon>Bacteria</taxon>
        <taxon>Pseudomonadati</taxon>
        <taxon>Pseudomonadota</taxon>
        <taxon>Gammaproteobacteria</taxon>
        <taxon>Alteromonadales</taxon>
        <taxon>Colwelliaceae</taxon>
        <taxon>Thalassotalea</taxon>
    </lineage>
</organism>
<protein>
    <submittedName>
        <fullName evidence="10">DNA-binding response regulator</fullName>
    </submittedName>
</protein>
<comment type="caution">
    <text evidence="10">The sequence shown here is derived from an EMBL/GenBank/DDBJ whole genome shotgun (WGS) entry which is preliminary data.</text>
</comment>
<dbReference type="PROSITE" id="PS51755">
    <property type="entry name" value="OMPR_PHOB"/>
    <property type="match status" value="1"/>
</dbReference>
<sequence length="223" mass="25101">MKILVVEDNPVIGKQLVEFLNAQRWTVDLATTGELAISLCQQEIFDIVLLDLNLPGIDGLAVCQAIKHKAERNTPVLMLTARDAFEDKAKGFATGADDYLTKPYDLREVALRCQALTRRQDLLRSNTLQIGELTLHTADRTAFRHSQPLKLTQTGFIILKTLMEAYPEAVSRRVLMHNIWGDDIPDSDALKSHMYSLRNVVDKPFDKALIKTILNLGFKLDIS</sequence>
<feature type="modified residue" description="4-aspartylphosphate" evidence="6">
    <location>
        <position position="51"/>
    </location>
</feature>
<reference evidence="10" key="2">
    <citation type="submission" date="2020-09" db="EMBL/GenBank/DDBJ databases">
        <authorList>
            <person name="Sun Q."/>
            <person name="Kim S."/>
        </authorList>
    </citation>
    <scope>NUCLEOTIDE SEQUENCE</scope>
    <source>
        <strain evidence="10">KCTC 42731</strain>
    </source>
</reference>
<dbReference type="GO" id="GO:0032993">
    <property type="term" value="C:protein-DNA complex"/>
    <property type="evidence" value="ECO:0007669"/>
    <property type="project" value="TreeGrafter"/>
</dbReference>
<dbReference type="GO" id="GO:0005829">
    <property type="term" value="C:cytosol"/>
    <property type="evidence" value="ECO:0007669"/>
    <property type="project" value="TreeGrafter"/>
</dbReference>
<dbReference type="Gene3D" id="1.10.10.10">
    <property type="entry name" value="Winged helix-like DNA-binding domain superfamily/Winged helix DNA-binding domain"/>
    <property type="match status" value="1"/>
</dbReference>
<dbReference type="PANTHER" id="PTHR48111:SF22">
    <property type="entry name" value="REGULATOR OF RPOS"/>
    <property type="match status" value="1"/>
</dbReference>
<dbReference type="Pfam" id="PF00486">
    <property type="entry name" value="Trans_reg_C"/>
    <property type="match status" value="1"/>
</dbReference>
<keyword evidence="1 6" id="KW-0597">Phosphoprotein</keyword>
<dbReference type="RefSeq" id="WP_229854751.1">
    <property type="nucleotide sequence ID" value="NZ_BNCK01000007.1"/>
</dbReference>
<name>A0A919BNC9_9GAMM</name>
<feature type="domain" description="OmpR/PhoB-type" evidence="9">
    <location>
        <begin position="125"/>
        <end position="222"/>
    </location>
</feature>
<dbReference type="Proteomes" id="UP000623842">
    <property type="component" value="Unassembled WGS sequence"/>
</dbReference>
<evidence type="ECO:0000256" key="7">
    <source>
        <dbReference type="PROSITE-ProRule" id="PRU01091"/>
    </source>
</evidence>
<dbReference type="PROSITE" id="PS50110">
    <property type="entry name" value="RESPONSE_REGULATORY"/>
    <property type="match status" value="1"/>
</dbReference>
<keyword evidence="4 7" id="KW-0238">DNA-binding</keyword>
<dbReference type="InterPro" id="IPR011006">
    <property type="entry name" value="CheY-like_superfamily"/>
</dbReference>
<dbReference type="SMART" id="SM00448">
    <property type="entry name" value="REC"/>
    <property type="match status" value="1"/>
</dbReference>